<name>A0A317DB61_9ACTN</name>
<evidence type="ECO:0000259" key="2">
    <source>
        <dbReference type="PROSITE" id="PS50943"/>
    </source>
</evidence>
<dbReference type="EMBL" id="QGKR01000138">
    <property type="protein sequence ID" value="PWR11330.1"/>
    <property type="molecule type" value="Genomic_DNA"/>
</dbReference>
<dbReference type="PROSITE" id="PS50943">
    <property type="entry name" value="HTH_CROC1"/>
    <property type="match status" value="1"/>
</dbReference>
<protein>
    <recommendedName>
        <fullName evidence="2">HTH cro/C1-type domain-containing protein</fullName>
    </recommendedName>
</protein>
<accession>A0A317DB61</accession>
<keyword evidence="4" id="KW-1185">Reference proteome</keyword>
<organism evidence="3 4">
    <name type="scientific">Micromonospora acroterricola</name>
    <dbReference type="NCBI Taxonomy" id="2202421"/>
    <lineage>
        <taxon>Bacteria</taxon>
        <taxon>Bacillati</taxon>
        <taxon>Actinomycetota</taxon>
        <taxon>Actinomycetes</taxon>
        <taxon>Micromonosporales</taxon>
        <taxon>Micromonosporaceae</taxon>
        <taxon>Micromonospora</taxon>
    </lineage>
</organism>
<dbReference type="SMART" id="SM00530">
    <property type="entry name" value="HTH_XRE"/>
    <property type="match status" value="1"/>
</dbReference>
<sequence>MPGGIVRVIASGPWQVPAPASTFPRGCSRGRSPSPVLVHPYGPDKMQRESYRRSRCVGVRGVFCSLVRHRTASNWIRKGTRGSRMATQIAQPEFGRRLRRLRTERGMSQRDLAVGAVNQSYISLLESGTRVPTLEVVAHLVGVLGVPMAALIDDAEAVRDAAPAPASGSRPPQDGSRPPLEAARLAQELVIGSAIEQGDLVRAEQGLTSAYRAAHEAGEATTMLSRGLALERVLEQRNDRVARHALLQELVEVAEKTGVPEALVRARIALIGAARDVGRLAEAFTHIELAEQEITSTAFVRGGEHIRLYAVHISVLSDAGGGAEVIRIVDRMMALAQELDSPAISGRAHWVASIAMARIGEVERSLEHLRSAREMLANPTTSLRDWARFAAAAVSALMDAEADLPEITAHMVAARAAMSAADFAASPSAAASLEVRYAVAVGEPERALKIASTVDEADLSAIERVRFVLAVGRAQRRCGRSEEAAASLRRAAQLAEAAAAYRRAVQIWREVDDAPAS</sequence>
<dbReference type="InterPro" id="IPR001387">
    <property type="entry name" value="Cro/C1-type_HTH"/>
</dbReference>
<dbReference type="SUPFAM" id="SSF47413">
    <property type="entry name" value="lambda repressor-like DNA-binding domains"/>
    <property type="match status" value="1"/>
</dbReference>
<dbReference type="InterPro" id="IPR010982">
    <property type="entry name" value="Lambda_DNA-bd_dom_sf"/>
</dbReference>
<evidence type="ECO:0000313" key="4">
    <source>
        <dbReference type="Proteomes" id="UP000245410"/>
    </source>
</evidence>
<dbReference type="GO" id="GO:0003677">
    <property type="term" value="F:DNA binding"/>
    <property type="evidence" value="ECO:0007669"/>
    <property type="project" value="InterPro"/>
</dbReference>
<proteinExistence type="predicted"/>
<comment type="caution">
    <text evidence="3">The sequence shown here is derived from an EMBL/GenBank/DDBJ whole genome shotgun (WGS) entry which is preliminary data.</text>
</comment>
<evidence type="ECO:0000256" key="1">
    <source>
        <dbReference type="SAM" id="MobiDB-lite"/>
    </source>
</evidence>
<evidence type="ECO:0000313" key="3">
    <source>
        <dbReference type="EMBL" id="PWR11330.1"/>
    </source>
</evidence>
<reference evidence="3 4" key="1">
    <citation type="submission" date="2018-05" db="EMBL/GenBank/DDBJ databases">
        <title>Micromonospora atacamensis sp. nov., a novel actinobacteria isolated from high altitude Atacama Desert soil.</title>
        <authorList>
            <person name="Carro L."/>
            <person name="Golinska P."/>
            <person name="Klenk H.-P."/>
            <person name="Goodfellow M."/>
        </authorList>
    </citation>
    <scope>NUCLEOTIDE SEQUENCE [LARGE SCALE GENOMIC DNA]</scope>
    <source>
        <strain evidence="3 4">5R2A7</strain>
    </source>
</reference>
<gene>
    <name evidence="3" type="ORF">DKT68_06165</name>
</gene>
<dbReference type="AlphaFoldDB" id="A0A317DB61"/>
<dbReference type="Gene3D" id="1.10.260.40">
    <property type="entry name" value="lambda repressor-like DNA-binding domains"/>
    <property type="match status" value="1"/>
</dbReference>
<feature type="region of interest" description="Disordered" evidence="1">
    <location>
        <begin position="21"/>
        <end position="43"/>
    </location>
</feature>
<feature type="domain" description="HTH cro/C1-type" evidence="2">
    <location>
        <begin position="98"/>
        <end position="151"/>
    </location>
</feature>
<dbReference type="CDD" id="cd00093">
    <property type="entry name" value="HTH_XRE"/>
    <property type="match status" value="1"/>
</dbReference>
<dbReference type="Proteomes" id="UP000245410">
    <property type="component" value="Unassembled WGS sequence"/>
</dbReference>
<dbReference type="Pfam" id="PF13560">
    <property type="entry name" value="HTH_31"/>
    <property type="match status" value="1"/>
</dbReference>